<dbReference type="AlphaFoldDB" id="X1KY13"/>
<name>X1KY13_9ZZZZ</name>
<gene>
    <name evidence="1" type="ORF">S06H3_07416</name>
</gene>
<dbReference type="EMBL" id="BARV01003005">
    <property type="protein sequence ID" value="GAH98505.1"/>
    <property type="molecule type" value="Genomic_DNA"/>
</dbReference>
<reference evidence="1" key="1">
    <citation type="journal article" date="2014" name="Front. Microbiol.">
        <title>High frequency of phylogenetically diverse reductive dehalogenase-homologous genes in deep subseafloor sedimentary metagenomes.</title>
        <authorList>
            <person name="Kawai M."/>
            <person name="Futagami T."/>
            <person name="Toyoda A."/>
            <person name="Takaki Y."/>
            <person name="Nishi S."/>
            <person name="Hori S."/>
            <person name="Arai W."/>
            <person name="Tsubouchi T."/>
            <person name="Morono Y."/>
            <person name="Uchiyama I."/>
            <person name="Ito T."/>
            <person name="Fujiyama A."/>
            <person name="Inagaki F."/>
            <person name="Takami H."/>
        </authorList>
    </citation>
    <scope>NUCLEOTIDE SEQUENCE</scope>
    <source>
        <strain evidence="1">Expedition CK06-06</strain>
    </source>
</reference>
<sequence>MKKILLLILVGVLLPASAFAILTCEIAPVEPICSGDSVSLDATISGGTPPYVYEWGGGIAGGTFIPSNDVEDPIWTSPIGFTGTNTLSLWVNDAPYMNDCGVYVDVVVNPCEPTAKYIPLPDDFNTSILARVGELFTDLSPFVASIGIGLPVAFWGVRKGVCSSKSNR</sequence>
<proteinExistence type="predicted"/>
<evidence type="ECO:0008006" key="2">
    <source>
        <dbReference type="Google" id="ProtNLM"/>
    </source>
</evidence>
<organism evidence="1">
    <name type="scientific">marine sediment metagenome</name>
    <dbReference type="NCBI Taxonomy" id="412755"/>
    <lineage>
        <taxon>unclassified sequences</taxon>
        <taxon>metagenomes</taxon>
        <taxon>ecological metagenomes</taxon>
    </lineage>
</organism>
<comment type="caution">
    <text evidence="1">The sequence shown here is derived from an EMBL/GenBank/DDBJ whole genome shotgun (WGS) entry which is preliminary data.</text>
</comment>
<evidence type="ECO:0000313" key="1">
    <source>
        <dbReference type="EMBL" id="GAH98505.1"/>
    </source>
</evidence>
<accession>X1KY13</accession>
<protein>
    <recommendedName>
        <fullName evidence="2">PKD domain-containing protein</fullName>
    </recommendedName>
</protein>